<evidence type="ECO:0000256" key="1">
    <source>
        <dbReference type="ARBA" id="ARBA00001917"/>
    </source>
</evidence>
<reference evidence="14 15" key="1">
    <citation type="submission" date="2016-09" db="EMBL/GenBank/DDBJ databases">
        <title>The draft genome of Dichanthelium oligosanthes: A C3 panicoid grass species.</title>
        <authorList>
            <person name="Studer A.J."/>
            <person name="Schnable J.C."/>
            <person name="Brutnell T.P."/>
        </authorList>
    </citation>
    <scope>NUCLEOTIDE SEQUENCE [LARGE SCALE GENOMIC DNA]</scope>
    <source>
        <strain evidence="15">cv. Kellogg 1175</strain>
        <tissue evidence="14">Leaf</tissue>
    </source>
</reference>
<comment type="similarity">
    <text evidence="2">Belongs to the SsuE family.</text>
</comment>
<evidence type="ECO:0000256" key="12">
    <source>
        <dbReference type="ARBA" id="ARBA00057099"/>
    </source>
</evidence>
<dbReference type="PANTHER" id="PTHR30543">
    <property type="entry name" value="CHROMATE REDUCTASE"/>
    <property type="match status" value="1"/>
</dbReference>
<comment type="catalytic activity">
    <reaction evidence="10">
        <text>a quinone + NADH + H(+) = a quinol + NAD(+)</text>
        <dbReference type="Rhea" id="RHEA:46160"/>
        <dbReference type="ChEBI" id="CHEBI:15378"/>
        <dbReference type="ChEBI" id="CHEBI:24646"/>
        <dbReference type="ChEBI" id="CHEBI:57540"/>
        <dbReference type="ChEBI" id="CHEBI:57945"/>
        <dbReference type="ChEBI" id="CHEBI:132124"/>
        <dbReference type="EC" id="1.6.5.2"/>
    </reaction>
</comment>
<evidence type="ECO:0000259" key="13">
    <source>
        <dbReference type="Pfam" id="PF03358"/>
    </source>
</evidence>
<evidence type="ECO:0000256" key="11">
    <source>
        <dbReference type="ARBA" id="ARBA00048983"/>
    </source>
</evidence>
<accession>A0A1E5WKQ9</accession>
<dbReference type="STRING" id="888268.A0A1E5WKQ9"/>
<evidence type="ECO:0000256" key="3">
    <source>
        <dbReference type="ARBA" id="ARBA00011881"/>
    </source>
</evidence>
<comment type="cofactor">
    <cofactor evidence="1">
        <name>FMN</name>
        <dbReference type="ChEBI" id="CHEBI:58210"/>
    </cofactor>
</comment>
<evidence type="ECO:0000256" key="5">
    <source>
        <dbReference type="ARBA" id="ARBA00022630"/>
    </source>
</evidence>
<comment type="catalytic activity">
    <reaction evidence="11">
        <text>a quinone + NADPH + H(+) = a quinol + NADP(+)</text>
        <dbReference type="Rhea" id="RHEA:46164"/>
        <dbReference type="ChEBI" id="CHEBI:15378"/>
        <dbReference type="ChEBI" id="CHEBI:24646"/>
        <dbReference type="ChEBI" id="CHEBI:57783"/>
        <dbReference type="ChEBI" id="CHEBI:58349"/>
        <dbReference type="ChEBI" id="CHEBI:132124"/>
        <dbReference type="EC" id="1.6.5.2"/>
    </reaction>
</comment>
<dbReference type="FunFam" id="3.40.50.360:FF:000031">
    <property type="entry name" value="NADPH:quinone oxidoreductase"/>
    <property type="match status" value="1"/>
</dbReference>
<dbReference type="AlphaFoldDB" id="A0A1E5WKQ9"/>
<organism evidence="14 15">
    <name type="scientific">Dichanthelium oligosanthes</name>
    <dbReference type="NCBI Taxonomy" id="888268"/>
    <lineage>
        <taxon>Eukaryota</taxon>
        <taxon>Viridiplantae</taxon>
        <taxon>Streptophyta</taxon>
        <taxon>Embryophyta</taxon>
        <taxon>Tracheophyta</taxon>
        <taxon>Spermatophyta</taxon>
        <taxon>Magnoliopsida</taxon>
        <taxon>Liliopsida</taxon>
        <taxon>Poales</taxon>
        <taxon>Poaceae</taxon>
        <taxon>PACMAD clade</taxon>
        <taxon>Panicoideae</taxon>
        <taxon>Panicodae</taxon>
        <taxon>Paniceae</taxon>
        <taxon>Dichantheliinae</taxon>
        <taxon>Dichanthelium</taxon>
    </lineage>
</organism>
<evidence type="ECO:0000313" key="15">
    <source>
        <dbReference type="Proteomes" id="UP000095767"/>
    </source>
</evidence>
<evidence type="ECO:0000256" key="4">
    <source>
        <dbReference type="ARBA" id="ARBA00012648"/>
    </source>
</evidence>
<keyword evidence="9" id="KW-0520">NAD</keyword>
<dbReference type="EMBL" id="LWDX02004431">
    <property type="protein sequence ID" value="OEL37720.1"/>
    <property type="molecule type" value="Genomic_DNA"/>
</dbReference>
<keyword evidence="8" id="KW-0560">Oxidoreductase</keyword>
<dbReference type="GO" id="GO:0005829">
    <property type="term" value="C:cytosol"/>
    <property type="evidence" value="ECO:0007669"/>
    <property type="project" value="TreeGrafter"/>
</dbReference>
<dbReference type="InterPro" id="IPR050712">
    <property type="entry name" value="NAD(P)H-dep_reductase"/>
</dbReference>
<evidence type="ECO:0000256" key="6">
    <source>
        <dbReference type="ARBA" id="ARBA00022643"/>
    </source>
</evidence>
<keyword evidence="7" id="KW-0521">NADP</keyword>
<dbReference type="EC" id="1.6.5.2" evidence="4"/>
<protein>
    <recommendedName>
        <fullName evidence="4">NAD(P)H dehydrogenase (quinone)</fullName>
        <ecNumber evidence="4">1.6.5.2</ecNumber>
    </recommendedName>
</protein>
<gene>
    <name evidence="14" type="ORF">BAE44_0001265</name>
</gene>
<feature type="domain" description="NADPH-dependent FMN reductase-like" evidence="13">
    <location>
        <begin position="55"/>
        <end position="184"/>
    </location>
</feature>
<comment type="caution">
    <text evidence="14">The sequence shown here is derived from an EMBL/GenBank/DDBJ whole genome shotgun (WGS) entry which is preliminary data.</text>
</comment>
<dbReference type="Pfam" id="PF03358">
    <property type="entry name" value="FMN_red"/>
    <property type="match status" value="1"/>
</dbReference>
<dbReference type="InterPro" id="IPR005025">
    <property type="entry name" value="FMN_Rdtase-like_dom"/>
</dbReference>
<dbReference type="Proteomes" id="UP000095767">
    <property type="component" value="Unassembled WGS sequence"/>
</dbReference>
<dbReference type="OrthoDB" id="68575at2759"/>
<evidence type="ECO:0000256" key="9">
    <source>
        <dbReference type="ARBA" id="ARBA00023027"/>
    </source>
</evidence>
<evidence type="ECO:0000256" key="2">
    <source>
        <dbReference type="ARBA" id="ARBA00005990"/>
    </source>
</evidence>
<proteinExistence type="inferred from homology"/>
<keyword evidence="5" id="KW-0285">Flavoprotein</keyword>
<keyword evidence="6" id="KW-0288">FMN</keyword>
<dbReference type="PANTHER" id="PTHR30543:SF21">
    <property type="entry name" value="NAD(P)H-DEPENDENT FMN REDUCTASE LOT6"/>
    <property type="match status" value="1"/>
</dbReference>
<comment type="subunit">
    <text evidence="3">Homotetramer.</text>
</comment>
<sequence>MEAAAAKPVLRVAAICGSLRKASFNRGLLRAGTLPFRFLLCLLLYAKIIHPHLRINPAAAEVCEDSIPGLRIDHLDISDLPIINTDLETEGGGFPPAVEAFRDKVCQADCFLFGAPEYNYSIATPLKNALDWASRGKNCWVDKPAAIVSAGGGFGGGRSQYHLRQVGVFLDLHFINKPELCIQAFQQPPKFDSDGNLIDNQIRERLKQVLLSLQAFTLRLQKD</sequence>
<evidence type="ECO:0000256" key="10">
    <source>
        <dbReference type="ARBA" id="ARBA00047678"/>
    </source>
</evidence>
<dbReference type="GO" id="GO:0003955">
    <property type="term" value="F:NAD(P)H dehydrogenase (quinone) activity"/>
    <property type="evidence" value="ECO:0007669"/>
    <property type="project" value="UniProtKB-EC"/>
</dbReference>
<dbReference type="GO" id="GO:0010181">
    <property type="term" value="F:FMN binding"/>
    <property type="evidence" value="ECO:0007669"/>
    <property type="project" value="TreeGrafter"/>
</dbReference>
<dbReference type="InterPro" id="IPR029039">
    <property type="entry name" value="Flavoprotein-like_sf"/>
</dbReference>
<dbReference type="Gene3D" id="3.40.50.360">
    <property type="match status" value="1"/>
</dbReference>
<name>A0A1E5WKQ9_9POAL</name>
<keyword evidence="15" id="KW-1185">Reference proteome</keyword>
<evidence type="ECO:0000256" key="8">
    <source>
        <dbReference type="ARBA" id="ARBA00023002"/>
    </source>
</evidence>
<comment type="function">
    <text evidence="12">The enzyme apparently serves as a quinone reductase in connection with conjugation reactions of hydroquinones involved in detoxification pathways.</text>
</comment>
<dbReference type="SUPFAM" id="SSF52218">
    <property type="entry name" value="Flavoproteins"/>
    <property type="match status" value="1"/>
</dbReference>
<evidence type="ECO:0000313" key="14">
    <source>
        <dbReference type="EMBL" id="OEL37720.1"/>
    </source>
</evidence>
<evidence type="ECO:0000256" key="7">
    <source>
        <dbReference type="ARBA" id="ARBA00022857"/>
    </source>
</evidence>